<name>A0ABT1PTU6_9ACTN</name>
<feature type="transmembrane region" description="Helical" evidence="7">
    <location>
        <begin position="288"/>
        <end position="311"/>
    </location>
</feature>
<dbReference type="PANTHER" id="PTHR30193:SF42">
    <property type="entry name" value="ABC TRANSPORTER PERMEASE PROTEIN"/>
    <property type="match status" value="1"/>
</dbReference>
<evidence type="ECO:0000259" key="9">
    <source>
        <dbReference type="PROSITE" id="PS50928"/>
    </source>
</evidence>
<feature type="transmembrane region" description="Helical" evidence="7">
    <location>
        <begin position="183"/>
        <end position="206"/>
    </location>
</feature>
<organism evidence="10 11">
    <name type="scientific">Streptomyces humicola</name>
    <dbReference type="NCBI Taxonomy" id="2953240"/>
    <lineage>
        <taxon>Bacteria</taxon>
        <taxon>Bacillati</taxon>
        <taxon>Actinomycetota</taxon>
        <taxon>Actinomycetes</taxon>
        <taxon>Kitasatosporales</taxon>
        <taxon>Streptomycetaceae</taxon>
        <taxon>Streptomyces</taxon>
    </lineage>
</organism>
<reference evidence="10" key="1">
    <citation type="submission" date="2022-06" db="EMBL/GenBank/DDBJ databases">
        <title>Draft genome sequence of Streptomyces sp. RB6PN25 isolated from peat swamp forest in Thailand.</title>
        <authorList>
            <person name="Duangmal K."/>
            <person name="Klaysubun C."/>
        </authorList>
    </citation>
    <scope>NUCLEOTIDE SEQUENCE</scope>
    <source>
        <strain evidence="10">RB6PN25</strain>
    </source>
</reference>
<proteinExistence type="inferred from homology"/>
<dbReference type="InterPro" id="IPR051393">
    <property type="entry name" value="ABC_transporter_permease"/>
</dbReference>
<feature type="transmembrane region" description="Helical" evidence="7">
    <location>
        <begin position="34"/>
        <end position="57"/>
    </location>
</feature>
<evidence type="ECO:0000256" key="3">
    <source>
        <dbReference type="ARBA" id="ARBA00022475"/>
    </source>
</evidence>
<evidence type="ECO:0000256" key="2">
    <source>
        <dbReference type="ARBA" id="ARBA00022448"/>
    </source>
</evidence>
<protein>
    <submittedName>
        <fullName evidence="10">Sugar ABC transporter permease</fullName>
    </submittedName>
</protein>
<comment type="caution">
    <text evidence="10">The sequence shown here is derived from an EMBL/GenBank/DDBJ whole genome shotgun (WGS) entry which is preliminary data.</text>
</comment>
<evidence type="ECO:0000256" key="8">
    <source>
        <dbReference type="SAM" id="MobiDB-lite"/>
    </source>
</evidence>
<feature type="domain" description="ABC transmembrane type-1" evidence="9">
    <location>
        <begin position="97"/>
        <end position="311"/>
    </location>
</feature>
<feature type="transmembrane region" description="Helical" evidence="7">
    <location>
        <begin position="241"/>
        <end position="263"/>
    </location>
</feature>
<evidence type="ECO:0000313" key="11">
    <source>
        <dbReference type="Proteomes" id="UP001057702"/>
    </source>
</evidence>
<dbReference type="PROSITE" id="PS50928">
    <property type="entry name" value="ABC_TM1"/>
    <property type="match status" value="1"/>
</dbReference>
<dbReference type="PANTHER" id="PTHR30193">
    <property type="entry name" value="ABC TRANSPORTER PERMEASE PROTEIN"/>
    <property type="match status" value="1"/>
</dbReference>
<dbReference type="Gene3D" id="1.10.3720.10">
    <property type="entry name" value="MetI-like"/>
    <property type="match status" value="1"/>
</dbReference>
<keyword evidence="11" id="KW-1185">Reference proteome</keyword>
<gene>
    <name evidence="10" type="ORF">NGB36_07155</name>
</gene>
<keyword evidence="5 7" id="KW-1133">Transmembrane helix</keyword>
<evidence type="ECO:0000256" key="6">
    <source>
        <dbReference type="ARBA" id="ARBA00023136"/>
    </source>
</evidence>
<dbReference type="RefSeq" id="WP_255919277.1">
    <property type="nucleotide sequence ID" value="NZ_JANFNG010000003.1"/>
</dbReference>
<comment type="subcellular location">
    <subcellularLocation>
        <location evidence="1 7">Cell membrane</location>
        <topology evidence="1 7">Multi-pass membrane protein</topology>
    </subcellularLocation>
</comment>
<dbReference type="InterPro" id="IPR000515">
    <property type="entry name" value="MetI-like"/>
</dbReference>
<dbReference type="CDD" id="cd06261">
    <property type="entry name" value="TM_PBP2"/>
    <property type="match status" value="1"/>
</dbReference>
<keyword evidence="4 7" id="KW-0812">Transmembrane</keyword>
<keyword evidence="6 7" id="KW-0472">Membrane</keyword>
<keyword evidence="3" id="KW-1003">Cell membrane</keyword>
<feature type="region of interest" description="Disordered" evidence="8">
    <location>
        <begin position="1"/>
        <end position="27"/>
    </location>
</feature>
<comment type="similarity">
    <text evidence="7">Belongs to the binding-protein-dependent transport system permease family.</text>
</comment>
<sequence>MTTVQDARSAPPSARTGTGRGRRRSRRLTSHDRITLTLMGGVPTLLTVGLVWLPALLSVALSFSSWPGIGGVSSIHWVGLENYRNIFTEYPQFPPAIEHNLLWLAVFFLLPAPFGLFLAVQLDKQIRFSRLYQSVLFLPVVLSLALIGFMTELIFSPTQGLINNLTGDTHQGNMIDWLGDPHLNIWAVLVMACWRQTGYVMILYLAGLKSVDPSLKEAAALDGANGWQAFQHVVWPALRSINVVVLVITVIESLRAFDIVYIINRGTDGLELLSVLVTDNIIGEASRIGFGSALATILLVISLAFIVPYLITIFRKDERE</sequence>
<feature type="transmembrane region" description="Helical" evidence="7">
    <location>
        <begin position="101"/>
        <end position="122"/>
    </location>
</feature>
<evidence type="ECO:0000256" key="7">
    <source>
        <dbReference type="RuleBase" id="RU363032"/>
    </source>
</evidence>
<evidence type="ECO:0000256" key="5">
    <source>
        <dbReference type="ARBA" id="ARBA00022989"/>
    </source>
</evidence>
<dbReference type="InterPro" id="IPR035906">
    <property type="entry name" value="MetI-like_sf"/>
</dbReference>
<feature type="transmembrane region" description="Helical" evidence="7">
    <location>
        <begin position="134"/>
        <end position="155"/>
    </location>
</feature>
<evidence type="ECO:0000256" key="4">
    <source>
        <dbReference type="ARBA" id="ARBA00022692"/>
    </source>
</evidence>
<evidence type="ECO:0000256" key="1">
    <source>
        <dbReference type="ARBA" id="ARBA00004651"/>
    </source>
</evidence>
<dbReference type="Pfam" id="PF00528">
    <property type="entry name" value="BPD_transp_1"/>
    <property type="match status" value="1"/>
</dbReference>
<keyword evidence="2 7" id="KW-0813">Transport</keyword>
<accession>A0ABT1PTU6</accession>
<dbReference type="SUPFAM" id="SSF161098">
    <property type="entry name" value="MetI-like"/>
    <property type="match status" value="1"/>
</dbReference>
<dbReference type="EMBL" id="JANFNG010000003">
    <property type="protein sequence ID" value="MCQ4080380.1"/>
    <property type="molecule type" value="Genomic_DNA"/>
</dbReference>
<dbReference type="Proteomes" id="UP001057702">
    <property type="component" value="Unassembled WGS sequence"/>
</dbReference>
<evidence type="ECO:0000313" key="10">
    <source>
        <dbReference type="EMBL" id="MCQ4080380.1"/>
    </source>
</evidence>